<dbReference type="GO" id="GO:0005615">
    <property type="term" value="C:extracellular space"/>
    <property type="evidence" value="ECO:0007669"/>
    <property type="project" value="TreeGrafter"/>
</dbReference>
<name>A0AB39RTT4_9ACTN</name>
<dbReference type="EMBL" id="CP163440">
    <property type="protein sequence ID" value="XDQ59622.1"/>
    <property type="molecule type" value="Genomic_DNA"/>
</dbReference>
<evidence type="ECO:0000313" key="4">
    <source>
        <dbReference type="EMBL" id="XDQ59622.1"/>
    </source>
</evidence>
<dbReference type="AlphaFoldDB" id="A0AB39RTT4"/>
<evidence type="ECO:0000256" key="1">
    <source>
        <dbReference type="ARBA" id="ARBA00022801"/>
    </source>
</evidence>
<dbReference type="Pfam" id="PF00135">
    <property type="entry name" value="COesterase"/>
    <property type="match status" value="1"/>
</dbReference>
<dbReference type="InterPro" id="IPR050654">
    <property type="entry name" value="AChE-related_enzymes"/>
</dbReference>
<dbReference type="GO" id="GO:0006581">
    <property type="term" value="P:acetylcholine catabolic process"/>
    <property type="evidence" value="ECO:0007669"/>
    <property type="project" value="TreeGrafter"/>
</dbReference>
<proteinExistence type="predicted"/>
<dbReference type="RefSeq" id="WP_369254236.1">
    <property type="nucleotide sequence ID" value="NZ_CP163440.1"/>
</dbReference>
<dbReference type="SUPFAM" id="SSF53474">
    <property type="entry name" value="alpha/beta-Hydrolases"/>
    <property type="match status" value="1"/>
</dbReference>
<keyword evidence="1" id="KW-0378">Hydrolase</keyword>
<dbReference type="GO" id="GO:0005886">
    <property type="term" value="C:plasma membrane"/>
    <property type="evidence" value="ECO:0007669"/>
    <property type="project" value="TreeGrafter"/>
</dbReference>
<dbReference type="GO" id="GO:0019695">
    <property type="term" value="P:choline metabolic process"/>
    <property type="evidence" value="ECO:0007669"/>
    <property type="project" value="TreeGrafter"/>
</dbReference>
<sequence>MAIEVVDTTLGPVEGTLGERVHVFKGIPFAAPPVGPLRFKPPQPPAPWTEAKPVQEYGPATPQPRDLVLEQMFRHAPFPTSEASCLTLNVWTPQQGAENRPVMVWLHGGAFLTGSGRDPVFDGSRLASLHDVVAVTVNYRLGALNRSAPPACRLSNTKGRSSESSVVQEGPEDCGRRRGDC</sequence>
<evidence type="ECO:0000259" key="3">
    <source>
        <dbReference type="Pfam" id="PF00135"/>
    </source>
</evidence>
<protein>
    <submittedName>
        <fullName evidence="4">Carboxylesterase family protein</fullName>
    </submittedName>
</protein>
<accession>A0AB39RTT4</accession>
<dbReference type="GO" id="GO:0003990">
    <property type="term" value="F:acetylcholinesterase activity"/>
    <property type="evidence" value="ECO:0007669"/>
    <property type="project" value="TreeGrafter"/>
</dbReference>
<dbReference type="Gene3D" id="3.40.50.1820">
    <property type="entry name" value="alpha/beta hydrolase"/>
    <property type="match status" value="1"/>
</dbReference>
<dbReference type="PANTHER" id="PTHR43918">
    <property type="entry name" value="ACETYLCHOLINESTERASE"/>
    <property type="match status" value="1"/>
</dbReference>
<gene>
    <name evidence="4" type="ORF">AB5J50_01765</name>
</gene>
<feature type="region of interest" description="Disordered" evidence="2">
    <location>
        <begin position="150"/>
        <end position="181"/>
    </location>
</feature>
<feature type="domain" description="Carboxylesterase type B" evidence="3">
    <location>
        <begin position="4"/>
        <end position="144"/>
    </location>
</feature>
<organism evidence="4">
    <name type="scientific">Streptomyces sp. R35</name>
    <dbReference type="NCBI Taxonomy" id="3238630"/>
    <lineage>
        <taxon>Bacteria</taxon>
        <taxon>Bacillati</taxon>
        <taxon>Actinomycetota</taxon>
        <taxon>Actinomycetes</taxon>
        <taxon>Kitasatosporales</taxon>
        <taxon>Streptomycetaceae</taxon>
        <taxon>Streptomyces</taxon>
    </lineage>
</organism>
<dbReference type="InterPro" id="IPR029058">
    <property type="entry name" value="AB_hydrolase_fold"/>
</dbReference>
<feature type="compositionally biased region" description="Polar residues" evidence="2">
    <location>
        <begin position="154"/>
        <end position="167"/>
    </location>
</feature>
<evidence type="ECO:0000256" key="2">
    <source>
        <dbReference type="SAM" id="MobiDB-lite"/>
    </source>
</evidence>
<reference evidence="4" key="1">
    <citation type="submission" date="2024-07" db="EMBL/GenBank/DDBJ databases">
        <authorList>
            <person name="Yu S.T."/>
        </authorList>
    </citation>
    <scope>NUCLEOTIDE SEQUENCE</scope>
    <source>
        <strain evidence="4">R35</strain>
    </source>
</reference>
<dbReference type="PANTHER" id="PTHR43918:SF4">
    <property type="entry name" value="CARBOXYLIC ESTER HYDROLASE"/>
    <property type="match status" value="1"/>
</dbReference>
<dbReference type="InterPro" id="IPR002018">
    <property type="entry name" value="CarbesteraseB"/>
</dbReference>